<proteinExistence type="predicted"/>
<dbReference type="AlphaFoldDB" id="A0A4V2W5H3"/>
<dbReference type="RefSeq" id="WP_131863349.1">
    <property type="nucleotide sequence ID" value="NZ_SMCR01000001.1"/>
</dbReference>
<comment type="caution">
    <text evidence="1">The sequence shown here is derived from an EMBL/GenBank/DDBJ whole genome shotgun (WGS) entry which is preliminary data.</text>
</comment>
<reference evidence="1 2" key="1">
    <citation type="submission" date="2019-03" db="EMBL/GenBank/DDBJ databases">
        <title>Genomic Encyclopedia of Type Strains, Phase IV (KMG-IV): sequencing the most valuable type-strain genomes for metagenomic binning, comparative biology and taxonomic classification.</title>
        <authorList>
            <person name="Goeker M."/>
        </authorList>
    </citation>
    <scope>NUCLEOTIDE SEQUENCE [LARGE SCALE GENOMIC DNA]</scope>
    <source>
        <strain evidence="1 2">DSM 19580</strain>
    </source>
</reference>
<dbReference type="Proteomes" id="UP000295719">
    <property type="component" value="Unassembled WGS sequence"/>
</dbReference>
<keyword evidence="2" id="KW-1185">Reference proteome</keyword>
<protein>
    <submittedName>
        <fullName evidence="1">Uncharacterized protein</fullName>
    </submittedName>
</protein>
<gene>
    <name evidence="1" type="ORF">EDC52_101142</name>
</gene>
<dbReference type="EMBL" id="SMCR01000001">
    <property type="protein sequence ID" value="TCV99805.1"/>
    <property type="molecule type" value="Genomic_DNA"/>
</dbReference>
<sequence length="354" mass="40202">MIPSIPTLKNFLTPFFRGDDQTATLTIDRITNETVPVYDNQCIYRYLGHLSWVENDAFASLNAKVDFINKTVAVIMEKIPWRDMRITFISLGSAGLLTEFYIHDQLRKFGYNNLHWRAIDIDYQNNTFDNCRKEFSHKVNEQFRAFTTEQTYLKKSMGGYFLAQNDRDLGATIVLSIIPPTALPKTASKADDVSGCMFIRGRPVKDPIKANGIYLLVTSNKFASLPHQVLKALESGEQLVAIDFMMKVSLNRGGYTVTLSPSEMGEIIKRDTKPYLDFLNRTSAATQQKITLLNIDKALDVYLQHLPGSNKCGEKFFVSDYDVSVDNLRDYFSNGANISLFASFDKNEHLFSNL</sequence>
<dbReference type="OrthoDB" id="6636313at2"/>
<evidence type="ECO:0000313" key="1">
    <source>
        <dbReference type="EMBL" id="TCV99805.1"/>
    </source>
</evidence>
<name>A0A4V2W5H3_9GAMM</name>
<accession>A0A4V2W5H3</accession>
<evidence type="ECO:0000313" key="2">
    <source>
        <dbReference type="Proteomes" id="UP000295719"/>
    </source>
</evidence>
<organism evidence="1 2">
    <name type="scientific">Biostraticola tofi</name>
    <dbReference type="NCBI Taxonomy" id="466109"/>
    <lineage>
        <taxon>Bacteria</taxon>
        <taxon>Pseudomonadati</taxon>
        <taxon>Pseudomonadota</taxon>
        <taxon>Gammaproteobacteria</taxon>
        <taxon>Enterobacterales</taxon>
        <taxon>Bruguierivoracaceae</taxon>
        <taxon>Biostraticola</taxon>
    </lineage>
</organism>